<protein>
    <submittedName>
        <fullName evidence="2">Uu.00g085180.m01.CDS01</fullName>
    </submittedName>
</protein>
<evidence type="ECO:0000313" key="3">
    <source>
        <dbReference type="Proteomes" id="UP001295740"/>
    </source>
</evidence>
<keyword evidence="3" id="KW-1185">Reference proteome</keyword>
<dbReference type="InterPro" id="IPR010730">
    <property type="entry name" value="HET"/>
</dbReference>
<dbReference type="EMBL" id="CAUWAG010000010">
    <property type="protein sequence ID" value="CAJ2507332.1"/>
    <property type="molecule type" value="Genomic_DNA"/>
</dbReference>
<sequence length="397" mass="45478">MRLLNTKTLELSAFHQDRPPYAILSHTWTDDEAPLEAFVRRARLSRPIARLRKRRYAKVRRACKLARSNGLNWIWIDTCCIDKASSAELTEAINSMYAWYAAAEVCYAYLSDVPSDDDPLVEKSGFARSRWFRRGWTLQEMIAPRAVEFYSNDWVSIGSKWELASTIERITGVHGTILKEPYFAGTAQHNWSVAQRMSWAANRQTTRPEDLAYSLLGLFSVHMPLLYGEGARNAFLRLQGEIAEVTNDQSLFAYGNWPLSYKGIAEDDLIVGGSLYAGSPSRFALCKDVVPVRRHDGGLPWTSEFSLHNDGYLRIRLRVCENKSRPDMRESHIAFLECELSRDPDQVVGFFVHNYDRVDGMPTDVHVYKREFATLAKFPRHMAMEAPLRDVFLSSVY</sequence>
<evidence type="ECO:0000313" key="2">
    <source>
        <dbReference type="EMBL" id="CAJ2507332.1"/>
    </source>
</evidence>
<dbReference type="PANTHER" id="PTHR10622">
    <property type="entry name" value="HET DOMAIN-CONTAINING PROTEIN"/>
    <property type="match status" value="1"/>
</dbReference>
<comment type="caution">
    <text evidence="2">The sequence shown here is derived from an EMBL/GenBank/DDBJ whole genome shotgun (WGS) entry which is preliminary data.</text>
</comment>
<gene>
    <name evidence="2" type="ORF">KHLLAP_LOCUS7800</name>
</gene>
<organism evidence="2 3">
    <name type="scientific">Anthostomella pinea</name>
    <dbReference type="NCBI Taxonomy" id="933095"/>
    <lineage>
        <taxon>Eukaryota</taxon>
        <taxon>Fungi</taxon>
        <taxon>Dikarya</taxon>
        <taxon>Ascomycota</taxon>
        <taxon>Pezizomycotina</taxon>
        <taxon>Sordariomycetes</taxon>
        <taxon>Xylariomycetidae</taxon>
        <taxon>Xylariales</taxon>
        <taxon>Xylariaceae</taxon>
        <taxon>Anthostomella</taxon>
    </lineage>
</organism>
<dbReference type="AlphaFoldDB" id="A0AAI8VMJ8"/>
<feature type="domain" description="Heterokaryon incompatibility" evidence="1">
    <location>
        <begin position="21"/>
        <end position="117"/>
    </location>
</feature>
<dbReference type="PANTHER" id="PTHR10622:SF12">
    <property type="entry name" value="HET DOMAIN-CONTAINING PROTEIN"/>
    <property type="match status" value="1"/>
</dbReference>
<dbReference type="Pfam" id="PF06985">
    <property type="entry name" value="HET"/>
    <property type="match status" value="1"/>
</dbReference>
<reference evidence="2" key="1">
    <citation type="submission" date="2023-10" db="EMBL/GenBank/DDBJ databases">
        <authorList>
            <person name="Hackl T."/>
        </authorList>
    </citation>
    <scope>NUCLEOTIDE SEQUENCE</scope>
</reference>
<dbReference type="Proteomes" id="UP001295740">
    <property type="component" value="Unassembled WGS sequence"/>
</dbReference>
<accession>A0AAI8VMJ8</accession>
<name>A0AAI8VMJ8_9PEZI</name>
<proteinExistence type="predicted"/>
<evidence type="ECO:0000259" key="1">
    <source>
        <dbReference type="Pfam" id="PF06985"/>
    </source>
</evidence>